<evidence type="ECO:0000256" key="4">
    <source>
        <dbReference type="ARBA" id="ARBA00022989"/>
    </source>
</evidence>
<evidence type="ECO:0000256" key="3">
    <source>
        <dbReference type="ARBA" id="ARBA00022692"/>
    </source>
</evidence>
<dbReference type="VEuPathDB" id="FungiDB:sscle_10g078060"/>
<dbReference type="RefSeq" id="XP_001590800.1">
    <property type="nucleotide sequence ID" value="XM_001590750.1"/>
</dbReference>
<keyword evidence="3" id="KW-0812">Transmembrane</keyword>
<comment type="similarity">
    <text evidence="2">Belongs to the IFI6/IFI27 family.</text>
</comment>
<feature type="signal peptide" evidence="6">
    <location>
        <begin position="1"/>
        <end position="20"/>
    </location>
</feature>
<name>A0A1D9QDK6_SCLS1</name>
<evidence type="ECO:0000313" key="7">
    <source>
        <dbReference type="EMBL" id="APA13036.1"/>
    </source>
</evidence>
<keyword evidence="6" id="KW-0732">Signal</keyword>
<dbReference type="InterPro" id="IPR009311">
    <property type="entry name" value="IFI6/IFI27-like"/>
</dbReference>
<keyword evidence="5" id="KW-0472">Membrane</keyword>
<dbReference type="PANTHER" id="PTHR16932">
    <property type="entry name" value="INTERFERON ALPHA-INDUCIBLE PROTEIN 27"/>
    <property type="match status" value="1"/>
</dbReference>
<dbReference type="KEGG" id="ssl:SS1G_08540"/>
<dbReference type="Proteomes" id="UP000177798">
    <property type="component" value="Chromosome 10"/>
</dbReference>
<comment type="subcellular location">
    <subcellularLocation>
        <location evidence="1">Membrane</location>
        <topology evidence="1">Multi-pass membrane protein</topology>
    </subcellularLocation>
</comment>
<evidence type="ECO:0000256" key="6">
    <source>
        <dbReference type="SAM" id="SignalP"/>
    </source>
</evidence>
<reference evidence="8" key="1">
    <citation type="journal article" date="2017" name="Genome Biol. Evol.">
        <title>The complete genome sequence of the phytopathogenic fungus Sclerotinia sclerotiorum reveals insights into the genome architecture of broad host range pathogens.</title>
        <authorList>
            <person name="Derbyshire M."/>
            <person name="Denton-Giles M."/>
            <person name="Hegedus D."/>
            <person name="Seifbarghy S."/>
            <person name="Rollins J."/>
            <person name="van Kan J."/>
            <person name="Seidl M.F."/>
            <person name="Faino L."/>
            <person name="Mbengue M."/>
            <person name="Navaud O."/>
            <person name="Raffaele S."/>
            <person name="Hammond-Kosack K."/>
            <person name="Heard S."/>
            <person name="Oliver R."/>
        </authorList>
    </citation>
    <scope>NUCLEOTIDE SEQUENCE [LARGE SCALE GENOMIC DNA]</scope>
    <source>
        <strain evidence="8">ATCC 18683 / 1980 / Ss-1</strain>
    </source>
</reference>
<sequence>MVNFRNIVVCACLLATPTSALNQATNNENSLAQALSSLQGFHSEKIGAALTAFTARLQKLGTAPKESTEAIYGQVPSGIRDNVENVHTQVMKTITFPEVMQFQKLAAEWTTGVIDAFKKHGTALKETAEATYTQLPSEFRDEVEKAHAKIYEIEWNDLPVDIQDYIRENPYQTAFYVVNGIVFFAPATSSGPILWALGFASKGPRAASFASMLHSEFGVVGAKSLFAYLQSAGMGGYGLGAVNMAARLGGVAGIVGGLLGSGGAARNGTAKL</sequence>
<dbReference type="PANTHER" id="PTHR16932:SF18">
    <property type="entry name" value="INTERFERON, ALPHA-INDUCIBLE PROTEIN 27-LIKE 2"/>
    <property type="match status" value="1"/>
</dbReference>
<dbReference type="EMBL" id="CP017823">
    <property type="protein sequence ID" value="APA13036.1"/>
    <property type="molecule type" value="Genomic_DNA"/>
</dbReference>
<dbReference type="OMA" id="PYQTAFY"/>
<dbReference type="InterPro" id="IPR038213">
    <property type="entry name" value="IFI6/IFI27-like_sf"/>
</dbReference>
<evidence type="ECO:0000313" key="8">
    <source>
        <dbReference type="Proteomes" id="UP000177798"/>
    </source>
</evidence>
<proteinExistence type="inferred from homology"/>
<evidence type="ECO:0000256" key="2">
    <source>
        <dbReference type="ARBA" id="ARBA00007262"/>
    </source>
</evidence>
<dbReference type="AlphaFoldDB" id="A0A1D9QDK6"/>
<evidence type="ECO:0000256" key="1">
    <source>
        <dbReference type="ARBA" id="ARBA00004141"/>
    </source>
</evidence>
<gene>
    <name evidence="7" type="ORF">sscle_10g078060</name>
</gene>
<evidence type="ECO:0000256" key="5">
    <source>
        <dbReference type="ARBA" id="ARBA00023136"/>
    </source>
</evidence>
<protein>
    <submittedName>
        <fullName evidence="7">Uncharacterized protein</fullName>
    </submittedName>
</protein>
<accession>A0A1D9QDK6</accession>
<organism evidence="7 8">
    <name type="scientific">Sclerotinia sclerotiorum (strain ATCC 18683 / 1980 / Ss-1)</name>
    <name type="common">White mold</name>
    <name type="synonym">Whetzelinia sclerotiorum</name>
    <dbReference type="NCBI Taxonomy" id="665079"/>
    <lineage>
        <taxon>Eukaryota</taxon>
        <taxon>Fungi</taxon>
        <taxon>Dikarya</taxon>
        <taxon>Ascomycota</taxon>
        <taxon>Pezizomycotina</taxon>
        <taxon>Leotiomycetes</taxon>
        <taxon>Helotiales</taxon>
        <taxon>Sclerotiniaceae</taxon>
        <taxon>Sclerotinia</taxon>
    </lineage>
</organism>
<dbReference type="Pfam" id="PF06140">
    <property type="entry name" value="Ifi-6-16"/>
    <property type="match status" value="1"/>
</dbReference>
<dbReference type="Gene3D" id="6.10.110.10">
    <property type="match status" value="1"/>
</dbReference>
<dbReference type="GO" id="GO:0016020">
    <property type="term" value="C:membrane"/>
    <property type="evidence" value="ECO:0007669"/>
    <property type="project" value="UniProtKB-SubCell"/>
</dbReference>
<feature type="chain" id="PRO_5010588102" evidence="6">
    <location>
        <begin position="21"/>
        <end position="272"/>
    </location>
</feature>
<dbReference type="OrthoDB" id="440424at2759"/>
<keyword evidence="4" id="KW-1133">Transmembrane helix</keyword>